<dbReference type="PANTHER" id="PTHR38149">
    <property type="entry name" value="ATPASE"/>
    <property type="match status" value="1"/>
</dbReference>
<dbReference type="Pfam" id="PF09818">
    <property type="entry name" value="ABC_ATPase"/>
    <property type="match status" value="1"/>
</dbReference>
<dbReference type="InterPro" id="IPR046834">
    <property type="entry name" value="ABC_ATPase_C"/>
</dbReference>
<gene>
    <name evidence="4" type="ordered locus">Shell_0212</name>
</gene>
<dbReference type="AlphaFoldDB" id="D7DB06"/>
<dbReference type="Pfam" id="PF20446">
    <property type="entry name" value="ABC_N"/>
    <property type="match status" value="1"/>
</dbReference>
<feature type="domain" description="ATPase of the ABC class N-terminal" evidence="2">
    <location>
        <begin position="18"/>
        <end position="170"/>
    </location>
</feature>
<feature type="domain" description="MRB1590-like C-terminal" evidence="3">
    <location>
        <begin position="478"/>
        <end position="557"/>
    </location>
</feature>
<reference evidence="5" key="1">
    <citation type="submission" date="2010-05" db="EMBL/GenBank/DDBJ databases">
        <title>Complete sequence of Staphylothermus hellenicus DSM 12710.</title>
        <authorList>
            <consortium name="US DOE Joint Genome Institute"/>
            <person name="Lucas S."/>
            <person name="Copeland A."/>
            <person name="Lapidus A."/>
            <person name="Cheng J.-F."/>
            <person name="Bruce D."/>
            <person name="Goodwin L."/>
            <person name="Pitluck S."/>
            <person name="Davenport K."/>
            <person name="Detter J.C."/>
            <person name="Han C."/>
            <person name="Tapia R."/>
            <person name="Larimer F."/>
            <person name="Land M."/>
            <person name="Hauser L."/>
            <person name="Kyrpides N."/>
            <person name="Mikhailova N."/>
            <person name="Anderson I.J."/>
            <person name="Woyke T."/>
        </authorList>
    </citation>
    <scope>NUCLEOTIDE SEQUENCE [LARGE SCALE GENOMIC DNA]</scope>
    <source>
        <strain evidence="5">DSM 12710 / JCM 10830 / BK20S6-10-b1 / P8</strain>
    </source>
</reference>
<organism evidence="4 5">
    <name type="scientific">Staphylothermus hellenicus (strain DSM 12710 / JCM 10830 / BK20S6-10-b1 / P8)</name>
    <dbReference type="NCBI Taxonomy" id="591019"/>
    <lineage>
        <taxon>Archaea</taxon>
        <taxon>Thermoproteota</taxon>
        <taxon>Thermoprotei</taxon>
        <taxon>Desulfurococcales</taxon>
        <taxon>Desulfurococcaceae</taxon>
        <taxon>Staphylothermus</taxon>
    </lineage>
</organism>
<evidence type="ECO:0000259" key="2">
    <source>
        <dbReference type="Pfam" id="PF20446"/>
    </source>
</evidence>
<dbReference type="HOGENOM" id="CLU_021720_2_0_2"/>
<dbReference type="eggNOG" id="arCOG01746">
    <property type="taxonomic scope" value="Archaea"/>
</dbReference>
<reference evidence="4 5" key="2">
    <citation type="journal article" date="2011" name="Stand. Genomic Sci.">
        <title>Complete genome sequence of Staphylothermus hellenicus P8.</title>
        <authorList>
            <person name="Anderson I."/>
            <person name="Wirth R."/>
            <person name="Lucas S."/>
            <person name="Copeland A."/>
            <person name="Lapidus A."/>
            <person name="Cheng J.F."/>
            <person name="Goodwin L."/>
            <person name="Pitluck S."/>
            <person name="Davenport K."/>
            <person name="Detter J.C."/>
            <person name="Han C."/>
            <person name="Tapia R."/>
            <person name="Land M."/>
            <person name="Hauser L."/>
            <person name="Pati A."/>
            <person name="Mikhailova N."/>
            <person name="Woyke T."/>
            <person name="Klenk H.P."/>
            <person name="Kyrpides N."/>
            <person name="Ivanova N."/>
        </authorList>
    </citation>
    <scope>NUCLEOTIDE SEQUENCE [LARGE SCALE GENOMIC DNA]</scope>
    <source>
        <strain evidence="5">DSM 12710 / JCM 10830 / BK20S6-10-b1 / P8</strain>
    </source>
</reference>
<evidence type="ECO:0000313" key="5">
    <source>
        <dbReference type="Proteomes" id="UP000002573"/>
    </source>
</evidence>
<protein>
    <submittedName>
        <fullName evidence="4">ABC transporter, ATPase, predicted</fullName>
    </submittedName>
</protein>
<evidence type="ECO:0000259" key="3">
    <source>
        <dbReference type="Pfam" id="PF21117"/>
    </source>
</evidence>
<feature type="domain" description="ATPase of the ABC class C-terminal" evidence="1">
    <location>
        <begin position="176"/>
        <end position="446"/>
    </location>
</feature>
<dbReference type="InterPro" id="IPR049069">
    <property type="entry name" value="MRB1590-like_C"/>
</dbReference>
<dbReference type="Proteomes" id="UP000002573">
    <property type="component" value="Chromosome"/>
</dbReference>
<keyword evidence="5" id="KW-1185">Reference proteome</keyword>
<name>D7DB06_STAHD</name>
<dbReference type="InterPro" id="IPR046833">
    <property type="entry name" value="ABC_N"/>
</dbReference>
<dbReference type="EMBL" id="CP002051">
    <property type="protein sequence ID" value="ADI31353.1"/>
    <property type="molecule type" value="Genomic_DNA"/>
</dbReference>
<dbReference type="PANTHER" id="PTHR38149:SF1">
    <property type="entry name" value="ATPASE"/>
    <property type="match status" value="1"/>
</dbReference>
<proteinExistence type="predicted"/>
<dbReference type="KEGG" id="shc:Shell_0212"/>
<evidence type="ECO:0000313" key="4">
    <source>
        <dbReference type="EMBL" id="ADI31353.1"/>
    </source>
</evidence>
<dbReference type="InterPro" id="IPR019195">
    <property type="entry name" value="ABC_ATPase_put"/>
</dbReference>
<dbReference type="Pfam" id="PF21117">
    <property type="entry name" value="MRB1590_C"/>
    <property type="match status" value="1"/>
</dbReference>
<accession>D7DB06</accession>
<evidence type="ECO:0000259" key="1">
    <source>
        <dbReference type="Pfam" id="PF09818"/>
    </source>
</evidence>
<sequence>MVFSSDRVYLVVDEIGVFLGRFAGRGFGYYKSLRNVVFDYDGVKAYFTRIQSDPYAPPSVFQIVVPGKIHGLKLKGYGKNDYLALSDYLYRRLYSESVKYRRKCGSGYSCFLGVPKPSPIMIYRSGAEIVGEDIVLRIFIGLPASGRRILVKPLNHILSVIIPRIINKFRNMYRCEEEIWERILYLRDYLYIQKLLEEENAVAFIANNSVLPRESSISQKPLANAVPFRVEDRFSREIRVPSGKTVYGLIIPRGLTVITGGGYHGKTTLLEALQDGIYPHIPGDGREYVVSRPRTVLVKAEDGRFIHRVDISSFIKKIPGGGDTRDFISRDASGSTSMAASINELVEVGVDNILLDEDTSATNLLYKDEYMSKLLYDDPITTITQLARSFTEKTRTNLVIVSSASSILLSKAGFIILMRNYKPTIRSRKEMGLVDKLPDKQYIPPRERRVFRGIRGVKKIRAKGSKLILKYVDGIVFELDLKNNPRIIENGQVKMIATILKWIIREKINGSTRELVETINNVFREKGFRGFTSMVPPDLGWVDGLDVAWTINRLYNVVFEKRPS</sequence>